<keyword evidence="1" id="KW-0472">Membrane</keyword>
<dbReference type="Pfam" id="PF06592">
    <property type="entry name" value="DUF1138"/>
    <property type="match status" value="1"/>
</dbReference>
<comment type="caution">
    <text evidence="2">The sequence shown here is derived from an EMBL/GenBank/DDBJ whole genome shotgun (WGS) entry which is preliminary data.</text>
</comment>
<proteinExistence type="predicted"/>
<dbReference type="InterPro" id="IPR009515">
    <property type="entry name" value="DUF1138"/>
</dbReference>
<dbReference type="PANTHER" id="PTHR34267">
    <property type="entry name" value="OS11G0161033 PROTEIN"/>
    <property type="match status" value="1"/>
</dbReference>
<feature type="transmembrane region" description="Helical" evidence="1">
    <location>
        <begin position="33"/>
        <end position="50"/>
    </location>
</feature>
<evidence type="ECO:0000256" key="1">
    <source>
        <dbReference type="SAM" id="Phobius"/>
    </source>
</evidence>
<organism evidence="2 3">
    <name type="scientific">Lactuca sativa</name>
    <name type="common">Garden lettuce</name>
    <dbReference type="NCBI Taxonomy" id="4236"/>
    <lineage>
        <taxon>Eukaryota</taxon>
        <taxon>Viridiplantae</taxon>
        <taxon>Streptophyta</taxon>
        <taxon>Embryophyta</taxon>
        <taxon>Tracheophyta</taxon>
        <taxon>Spermatophyta</taxon>
        <taxon>Magnoliopsida</taxon>
        <taxon>eudicotyledons</taxon>
        <taxon>Gunneridae</taxon>
        <taxon>Pentapetalae</taxon>
        <taxon>asterids</taxon>
        <taxon>campanulids</taxon>
        <taxon>Asterales</taxon>
        <taxon>Asteraceae</taxon>
        <taxon>Cichorioideae</taxon>
        <taxon>Cichorieae</taxon>
        <taxon>Lactucinae</taxon>
        <taxon>Lactuca</taxon>
    </lineage>
</organism>
<dbReference type="Proteomes" id="UP000235145">
    <property type="component" value="Unassembled WGS sequence"/>
</dbReference>
<keyword evidence="1" id="KW-0812">Transmembrane</keyword>
<dbReference type="AlphaFoldDB" id="A0A9R1UGT7"/>
<sequence length="94" mass="10669">MSKMLLACMGVTALGFTLDHIVSDRKLFGGKYFYSILMNFIIIFICACTTPKTMSKEWEDETERMKNAWPRTAGPPVVLNPITRQNFIIKSSDS</sequence>
<keyword evidence="1" id="KW-1133">Transmembrane helix</keyword>
<dbReference type="EMBL" id="NBSK02000009">
    <property type="protein sequence ID" value="KAJ0187160.1"/>
    <property type="molecule type" value="Genomic_DNA"/>
</dbReference>
<accession>A0A9R1UGT7</accession>
<evidence type="ECO:0000313" key="3">
    <source>
        <dbReference type="Proteomes" id="UP000235145"/>
    </source>
</evidence>
<protein>
    <submittedName>
        <fullName evidence="2">Uncharacterized protein</fullName>
    </submittedName>
</protein>
<keyword evidence="3" id="KW-1185">Reference proteome</keyword>
<evidence type="ECO:0000313" key="2">
    <source>
        <dbReference type="EMBL" id="KAJ0187160.1"/>
    </source>
</evidence>
<dbReference type="PANTHER" id="PTHR34267:SF19">
    <property type="match status" value="1"/>
</dbReference>
<reference evidence="2 3" key="1">
    <citation type="journal article" date="2017" name="Nat. Commun.">
        <title>Genome assembly with in vitro proximity ligation data and whole-genome triplication in lettuce.</title>
        <authorList>
            <person name="Reyes-Chin-Wo S."/>
            <person name="Wang Z."/>
            <person name="Yang X."/>
            <person name="Kozik A."/>
            <person name="Arikit S."/>
            <person name="Song C."/>
            <person name="Xia L."/>
            <person name="Froenicke L."/>
            <person name="Lavelle D.O."/>
            <person name="Truco M.J."/>
            <person name="Xia R."/>
            <person name="Zhu S."/>
            <person name="Xu C."/>
            <person name="Xu H."/>
            <person name="Xu X."/>
            <person name="Cox K."/>
            <person name="Korf I."/>
            <person name="Meyers B.C."/>
            <person name="Michelmore R.W."/>
        </authorList>
    </citation>
    <scope>NUCLEOTIDE SEQUENCE [LARGE SCALE GENOMIC DNA]</scope>
    <source>
        <strain evidence="3">cv. Salinas</strain>
        <tissue evidence="2">Seedlings</tissue>
    </source>
</reference>
<gene>
    <name evidence="2" type="ORF">LSAT_V11C900474080</name>
</gene>
<name>A0A9R1UGT7_LACSA</name>